<comment type="subcellular location">
    <subcellularLocation>
        <location evidence="1">Membrane</location>
        <topology evidence="1">Multi-pass membrane protein</topology>
    </subcellularLocation>
</comment>
<feature type="transmembrane region" description="Helical" evidence="7">
    <location>
        <begin position="370"/>
        <end position="389"/>
    </location>
</feature>
<dbReference type="AlphaFoldDB" id="A0A8J8W6U9"/>
<feature type="transmembrane region" description="Helical" evidence="7">
    <location>
        <begin position="436"/>
        <end position="459"/>
    </location>
</feature>
<organism evidence="9 10">
    <name type="scientific">Penicillium ucsense</name>
    <dbReference type="NCBI Taxonomy" id="2839758"/>
    <lineage>
        <taxon>Eukaryota</taxon>
        <taxon>Fungi</taxon>
        <taxon>Dikarya</taxon>
        <taxon>Ascomycota</taxon>
        <taxon>Pezizomycotina</taxon>
        <taxon>Eurotiomycetes</taxon>
        <taxon>Eurotiomycetidae</taxon>
        <taxon>Eurotiales</taxon>
        <taxon>Aspergillaceae</taxon>
        <taxon>Penicillium</taxon>
    </lineage>
</organism>
<feature type="transmembrane region" description="Helical" evidence="7">
    <location>
        <begin position="97"/>
        <end position="117"/>
    </location>
</feature>
<keyword evidence="10" id="KW-1185">Reference proteome</keyword>
<evidence type="ECO:0000256" key="6">
    <source>
        <dbReference type="SAM" id="MobiDB-lite"/>
    </source>
</evidence>
<feature type="domain" description="Amino acid transporter transmembrane" evidence="8">
    <location>
        <begin position="65"/>
        <end position="459"/>
    </location>
</feature>
<keyword evidence="5 7" id="KW-0472">Membrane</keyword>
<feature type="region of interest" description="Disordered" evidence="6">
    <location>
        <begin position="15"/>
        <end position="42"/>
    </location>
</feature>
<evidence type="ECO:0000256" key="5">
    <source>
        <dbReference type="ARBA" id="ARBA00023136"/>
    </source>
</evidence>
<feature type="transmembrane region" description="Helical" evidence="7">
    <location>
        <begin position="176"/>
        <end position="195"/>
    </location>
</feature>
<comment type="caution">
    <text evidence="9">The sequence shown here is derived from an EMBL/GenBank/DDBJ whole genome shotgun (WGS) entry which is preliminary data.</text>
</comment>
<evidence type="ECO:0000256" key="1">
    <source>
        <dbReference type="ARBA" id="ARBA00004141"/>
    </source>
</evidence>
<dbReference type="PANTHER" id="PTHR22950">
    <property type="entry name" value="AMINO ACID TRANSPORTER"/>
    <property type="match status" value="1"/>
</dbReference>
<proteinExistence type="inferred from homology"/>
<feature type="transmembrane region" description="Helical" evidence="7">
    <location>
        <begin position="287"/>
        <end position="308"/>
    </location>
</feature>
<evidence type="ECO:0000256" key="2">
    <source>
        <dbReference type="ARBA" id="ARBA00008066"/>
    </source>
</evidence>
<dbReference type="EMBL" id="WIWV01000007">
    <property type="protein sequence ID" value="KAF7719288.1"/>
    <property type="molecule type" value="Genomic_DNA"/>
</dbReference>
<sequence length="480" mass="51750">MSGLTNATAHVAVDESVAGARSKKSLETSDGPPPPLPASDFDMKEYDLDEAEQRIAAAGEAKYNRLSWKQLTLLLIVDAVALGALSIPHAFATLGMIAGVVCCVGIGMIAVYTSWIIGKVKLAFPSVQHYGDAGGLLMGRFGYEFVSAVFVIQLVFVVGSHCLTGTISFANITESTICSLVFGVVSMIILFLFAIPSSFADITFLGYIDFISILGAIGITMIATGIQSSNAPGGLSAVPWSAYPKENITFTEAYVAIGDIVFAYSFAACQFSFMGEMHTPEDYTKSITVLGLIEIMIYTLTGAIIYAFVGPTVQSPALLSAGTTVSRIAFGVSLPVIFISGSINCIVVGRMVHARVYKNSMIRYINTAQGWMTWILFVAIITVIAWVIAEAIPFFTDLLSIISALFTSGFSFYLPPVMWFFLLCKGKWYSRENLPTAIINFLVFLMGVAVLVCGLYSSIDDIRNSYRTGKVRSPFTCAQT</sequence>
<dbReference type="PANTHER" id="PTHR22950:SF479">
    <property type="entry name" value="AMINO ACID TRANSPORTER (EUROFUNG)-RELATED"/>
    <property type="match status" value="1"/>
</dbReference>
<feature type="transmembrane region" description="Helical" evidence="7">
    <location>
        <begin position="253"/>
        <end position="275"/>
    </location>
</feature>
<feature type="transmembrane region" description="Helical" evidence="7">
    <location>
        <begin position="401"/>
        <end position="424"/>
    </location>
</feature>
<evidence type="ECO:0000256" key="4">
    <source>
        <dbReference type="ARBA" id="ARBA00022989"/>
    </source>
</evidence>
<dbReference type="GO" id="GO:0015179">
    <property type="term" value="F:L-amino acid transmembrane transporter activity"/>
    <property type="evidence" value="ECO:0007669"/>
    <property type="project" value="TreeGrafter"/>
</dbReference>
<dbReference type="Pfam" id="PF01490">
    <property type="entry name" value="Aa_trans"/>
    <property type="match status" value="1"/>
</dbReference>
<dbReference type="Proteomes" id="UP000631181">
    <property type="component" value="Unassembled WGS sequence"/>
</dbReference>
<gene>
    <name evidence="9" type="ORF">PECM_007588</name>
</gene>
<evidence type="ECO:0000256" key="3">
    <source>
        <dbReference type="ARBA" id="ARBA00022692"/>
    </source>
</evidence>
<feature type="transmembrane region" description="Helical" evidence="7">
    <location>
        <begin position="145"/>
        <end position="170"/>
    </location>
</feature>
<name>A0A8J8W6U9_9EURO</name>
<evidence type="ECO:0000256" key="7">
    <source>
        <dbReference type="SAM" id="Phobius"/>
    </source>
</evidence>
<evidence type="ECO:0000313" key="9">
    <source>
        <dbReference type="EMBL" id="KAF7719288.1"/>
    </source>
</evidence>
<reference evidence="9" key="1">
    <citation type="journal article" date="2020" name="Front. Microbiol.">
        <title>Gene regulatory networks of Penicillium echinulatum 2HH and Penicillium oxalicum 114-2 inferred by a computational biology approach.</title>
        <authorList>
            <person name="Lenz A.R."/>
            <person name="Galan-Vasquez E."/>
            <person name="Balbinot E."/>
            <person name="De Abreu F.P."/>
            <person name="De Oliveira N.S."/>
            <person name="Da Rosa L.O."/>
            <person name="De Avila E Silva S."/>
            <person name="Camassola M."/>
            <person name="Dillon A.J.P."/>
            <person name="Perez-Rueda E."/>
        </authorList>
    </citation>
    <scope>NUCLEOTIDE SEQUENCE</scope>
    <source>
        <strain evidence="9">S1M29</strain>
    </source>
</reference>
<evidence type="ECO:0000313" key="10">
    <source>
        <dbReference type="Proteomes" id="UP000631181"/>
    </source>
</evidence>
<keyword evidence="3 7" id="KW-0812">Transmembrane</keyword>
<dbReference type="GO" id="GO:0016020">
    <property type="term" value="C:membrane"/>
    <property type="evidence" value="ECO:0007669"/>
    <property type="project" value="UniProtKB-SubCell"/>
</dbReference>
<dbReference type="InterPro" id="IPR013057">
    <property type="entry name" value="AA_transpt_TM"/>
</dbReference>
<feature type="transmembrane region" description="Helical" evidence="7">
    <location>
        <begin position="71"/>
        <end position="91"/>
    </location>
</feature>
<feature type="transmembrane region" description="Helical" evidence="7">
    <location>
        <begin position="328"/>
        <end position="349"/>
    </location>
</feature>
<feature type="transmembrane region" description="Helical" evidence="7">
    <location>
        <begin position="207"/>
        <end position="226"/>
    </location>
</feature>
<dbReference type="OrthoDB" id="655540at2759"/>
<evidence type="ECO:0000259" key="8">
    <source>
        <dbReference type="Pfam" id="PF01490"/>
    </source>
</evidence>
<accession>A0A8J8W6U9</accession>
<keyword evidence="4 7" id="KW-1133">Transmembrane helix</keyword>
<comment type="similarity">
    <text evidence="2">Belongs to the amino acid/polyamine transporter 2 family.</text>
</comment>
<protein>
    <recommendedName>
        <fullName evidence="8">Amino acid transporter transmembrane domain-containing protein</fullName>
    </recommendedName>
</protein>